<feature type="region of interest" description="Disordered" evidence="1">
    <location>
        <begin position="20"/>
        <end position="63"/>
    </location>
</feature>
<dbReference type="SUPFAM" id="SSF50156">
    <property type="entry name" value="PDZ domain-like"/>
    <property type="match status" value="1"/>
</dbReference>
<feature type="region of interest" description="Disordered" evidence="1">
    <location>
        <begin position="507"/>
        <end position="541"/>
    </location>
</feature>
<evidence type="ECO:0000256" key="1">
    <source>
        <dbReference type="SAM" id="MobiDB-lite"/>
    </source>
</evidence>
<comment type="caution">
    <text evidence="3">The sequence shown here is derived from an EMBL/GenBank/DDBJ whole genome shotgun (WGS) entry which is preliminary data.</text>
</comment>
<dbReference type="InterPro" id="IPR019734">
    <property type="entry name" value="TPR_rpt"/>
</dbReference>
<evidence type="ECO:0000313" key="3">
    <source>
        <dbReference type="EMBL" id="KKM69308.1"/>
    </source>
</evidence>
<dbReference type="NCBIfam" id="NF047558">
    <property type="entry name" value="TPR_END_plus"/>
    <property type="match status" value="1"/>
</dbReference>
<feature type="domain" description="PDZ" evidence="2">
    <location>
        <begin position="417"/>
        <end position="493"/>
    </location>
</feature>
<sequence>MKRILFALLAVALSLGAAGGKGPATAPASRPATAPATRPATAPAEGAPEELTHGHAPTPPRKELLRRARQSLRLHRKTIELAKAGKYEQCIPLLEELLRIDPTDSMAWYNMACVHSRMGKPEKALAALDKALEHGYSDFRYMQRDPDFDPIRALPGYAAVLKRNEQVQRRRAEKLTESLRKRFGEGYIVEVDHPDKLVFATDIDRRTLEELKDHLTAYAKAQWKSLFTHRFEQYVTIVVPAKWPPSRRRLGGYYLHSQRMLMAKQIGMVMTHEFTHALHDADQDGLGQRHPIWVTEGLATLFETSTVTPVKVRPEPNRRLNLLKRLIARGRTIPFKDIVKLSHAEFMKKTVVGYAQVRYMMMYMYAGGRLKQWYDAYTAGFEKDKTGAKALEKVYGMKLSKIEAKWKRWVRKQKSPPVRLRRNSAYIGVQTRSLRDGLKIVTVVPGSGAEKAGLASGDVIVSVDGQRMVDSAELLKVVSSAKVGQKLRVGYRRDGEYYTAEVTLGRWTGRRPPRPRPKTRPKPRPRTAPTRPASRPAKKAA</sequence>
<dbReference type="AlphaFoldDB" id="A0A0F9JIC4"/>
<accession>A0A0F9JIC4</accession>
<dbReference type="SMART" id="SM00228">
    <property type="entry name" value="PDZ"/>
    <property type="match status" value="1"/>
</dbReference>
<feature type="compositionally biased region" description="Basic residues" evidence="1">
    <location>
        <begin position="508"/>
        <end position="525"/>
    </location>
</feature>
<dbReference type="SUPFAM" id="SSF48452">
    <property type="entry name" value="TPR-like"/>
    <property type="match status" value="1"/>
</dbReference>
<evidence type="ECO:0000259" key="2">
    <source>
        <dbReference type="PROSITE" id="PS50106"/>
    </source>
</evidence>
<gene>
    <name evidence="3" type="ORF">LCGC14_1452120</name>
</gene>
<feature type="compositionally biased region" description="Low complexity" evidence="1">
    <location>
        <begin position="23"/>
        <end position="46"/>
    </location>
</feature>
<organism evidence="3">
    <name type="scientific">marine sediment metagenome</name>
    <dbReference type="NCBI Taxonomy" id="412755"/>
    <lineage>
        <taxon>unclassified sequences</taxon>
        <taxon>metagenomes</taxon>
        <taxon>ecological metagenomes</taxon>
    </lineage>
</organism>
<dbReference type="InterPro" id="IPR036034">
    <property type="entry name" value="PDZ_sf"/>
</dbReference>
<reference evidence="3" key="1">
    <citation type="journal article" date="2015" name="Nature">
        <title>Complex archaea that bridge the gap between prokaryotes and eukaryotes.</title>
        <authorList>
            <person name="Spang A."/>
            <person name="Saw J.H."/>
            <person name="Jorgensen S.L."/>
            <person name="Zaremba-Niedzwiedzka K."/>
            <person name="Martijn J."/>
            <person name="Lind A.E."/>
            <person name="van Eijk R."/>
            <person name="Schleper C."/>
            <person name="Guy L."/>
            <person name="Ettema T.J."/>
        </authorList>
    </citation>
    <scope>NUCLEOTIDE SEQUENCE</scope>
</reference>
<proteinExistence type="predicted"/>
<dbReference type="PROSITE" id="PS50106">
    <property type="entry name" value="PDZ"/>
    <property type="match status" value="1"/>
</dbReference>
<dbReference type="Pfam" id="PF13431">
    <property type="entry name" value="TPR_17"/>
    <property type="match status" value="1"/>
</dbReference>
<dbReference type="InterPro" id="IPR001478">
    <property type="entry name" value="PDZ"/>
</dbReference>
<dbReference type="EMBL" id="LAZR01010011">
    <property type="protein sequence ID" value="KKM69308.1"/>
    <property type="molecule type" value="Genomic_DNA"/>
</dbReference>
<dbReference type="Gene3D" id="1.25.40.10">
    <property type="entry name" value="Tetratricopeptide repeat domain"/>
    <property type="match status" value="1"/>
</dbReference>
<dbReference type="InterPro" id="IPR011990">
    <property type="entry name" value="TPR-like_helical_dom_sf"/>
</dbReference>
<name>A0A0F9JIC4_9ZZZZ</name>
<dbReference type="Gene3D" id="2.30.42.10">
    <property type="match status" value="1"/>
</dbReference>
<protein>
    <recommendedName>
        <fullName evidence="2">PDZ domain-containing protein</fullName>
    </recommendedName>
</protein>
<dbReference type="Pfam" id="PF13180">
    <property type="entry name" value="PDZ_2"/>
    <property type="match status" value="1"/>
</dbReference>
<dbReference type="SMART" id="SM00028">
    <property type="entry name" value="TPR"/>
    <property type="match status" value="2"/>
</dbReference>